<evidence type="ECO:0000313" key="2">
    <source>
        <dbReference type="EMBL" id="MBR7839797.1"/>
    </source>
</evidence>
<comment type="caution">
    <text evidence="2">The sequence shown here is derived from an EMBL/GenBank/DDBJ whole genome shotgun (WGS) entry which is preliminary data.</text>
</comment>
<name>A0A941EZT1_9ACTN</name>
<keyword evidence="3" id="KW-1185">Reference proteome</keyword>
<protein>
    <recommendedName>
        <fullName evidence="1">DUF5710 domain-containing protein</fullName>
    </recommendedName>
</protein>
<dbReference type="EMBL" id="JAGSOG010000640">
    <property type="protein sequence ID" value="MBR7839797.1"/>
    <property type="molecule type" value="Genomic_DNA"/>
</dbReference>
<dbReference type="RefSeq" id="WP_212534209.1">
    <property type="nucleotide sequence ID" value="NZ_JAGSOG010000640.1"/>
</dbReference>
<evidence type="ECO:0000259" key="1">
    <source>
        <dbReference type="Pfam" id="PF18974"/>
    </source>
</evidence>
<organism evidence="2 3">
    <name type="scientific">Actinospica durhamensis</name>
    <dbReference type="NCBI Taxonomy" id="1508375"/>
    <lineage>
        <taxon>Bacteria</taxon>
        <taxon>Bacillati</taxon>
        <taxon>Actinomycetota</taxon>
        <taxon>Actinomycetes</taxon>
        <taxon>Catenulisporales</taxon>
        <taxon>Actinospicaceae</taxon>
        <taxon>Actinospica</taxon>
    </lineage>
</organism>
<dbReference type="InterPro" id="IPR043764">
    <property type="entry name" value="DUF5710"/>
</dbReference>
<accession>A0A941EZT1</accession>
<dbReference type="AlphaFoldDB" id="A0A941EZT1"/>
<feature type="non-terminal residue" evidence="2">
    <location>
        <position position="1"/>
    </location>
</feature>
<dbReference type="Proteomes" id="UP000675781">
    <property type="component" value="Unassembled WGS sequence"/>
</dbReference>
<feature type="domain" description="DUF5710" evidence="1">
    <location>
        <begin position="34"/>
        <end position="85"/>
    </location>
</feature>
<proteinExistence type="predicted"/>
<reference evidence="2" key="1">
    <citation type="submission" date="2021-04" db="EMBL/GenBank/DDBJ databases">
        <title>Genome based classification of Actinospica acidithermotolerans sp. nov., an actinobacterium isolated from an Indonesian hot spring.</title>
        <authorList>
            <person name="Kusuma A.B."/>
            <person name="Putra K.E."/>
            <person name="Nafisah S."/>
            <person name="Loh J."/>
            <person name="Nouioui I."/>
            <person name="Goodfellow M."/>
        </authorList>
    </citation>
    <scope>NUCLEOTIDE SEQUENCE</scope>
    <source>
        <strain evidence="2">CSCA 57</strain>
    </source>
</reference>
<gene>
    <name evidence="2" type="ORF">KDL01_41530</name>
</gene>
<evidence type="ECO:0000313" key="3">
    <source>
        <dbReference type="Proteomes" id="UP000675781"/>
    </source>
</evidence>
<sequence length="85" mass="9060">AQPAAPGAAGRPAVFGNAAAAAAGIRPGVVRDGRLYLAVPREEKEDAKAAAQARWSPALELWHVDAARFADPQSPDRHRITRWLP</sequence>
<dbReference type="Pfam" id="PF18974">
    <property type="entry name" value="DUF5710"/>
    <property type="match status" value="1"/>
</dbReference>